<dbReference type="InterPro" id="IPR044644">
    <property type="entry name" value="DinF-like"/>
</dbReference>
<dbReference type="STRING" id="1088818.A0A2H9ZX12"/>
<proteinExistence type="inferred from homology"/>
<name>A0A2H9ZX12_9ASPA</name>
<evidence type="ECO:0000313" key="7">
    <source>
        <dbReference type="EMBL" id="PKA47824.1"/>
    </source>
</evidence>
<dbReference type="GO" id="GO:0015297">
    <property type="term" value="F:antiporter activity"/>
    <property type="evidence" value="ECO:0007669"/>
    <property type="project" value="InterPro"/>
</dbReference>
<evidence type="ECO:0000313" key="8">
    <source>
        <dbReference type="Proteomes" id="UP000236161"/>
    </source>
</evidence>
<evidence type="ECO:0000256" key="1">
    <source>
        <dbReference type="ARBA" id="ARBA00004141"/>
    </source>
</evidence>
<protein>
    <submittedName>
        <fullName evidence="7">MATE efflux family protein 3, chloroplastic</fullName>
    </submittedName>
</protein>
<evidence type="ECO:0000256" key="6">
    <source>
        <dbReference type="SAM" id="Phobius"/>
    </source>
</evidence>
<evidence type="ECO:0000256" key="4">
    <source>
        <dbReference type="ARBA" id="ARBA00022989"/>
    </source>
</evidence>
<feature type="transmembrane region" description="Helical" evidence="6">
    <location>
        <begin position="221"/>
        <end position="241"/>
    </location>
</feature>
<sequence>MRAVQQGGPFLDLRTGSCDGKAKRVGSFNNTRNVKNRVFFEKIAKNSFLSTGDTNLFSSSLSQCRKRVIPLLCNQPRVEYDVDLRLHQSNGHPSGCIPEGELKGIRSRIDELHPISATKELTALVLPAIVGQALDPFAQLLETAFIGRLDGNSAEEYHDGKKISEGHDDKLKLPSVSTALLLAAVIGVVEALALFIGAGILLTMMGVSSASPMRRPALQFLSLRAFGAPAVVVSLAIQGVFRGFKDTKTPVFCVGKF</sequence>
<dbReference type="Pfam" id="PF01554">
    <property type="entry name" value="MatE"/>
    <property type="match status" value="1"/>
</dbReference>
<dbReference type="Proteomes" id="UP000236161">
    <property type="component" value="Unassembled WGS sequence"/>
</dbReference>
<evidence type="ECO:0000256" key="5">
    <source>
        <dbReference type="ARBA" id="ARBA00023136"/>
    </source>
</evidence>
<dbReference type="AlphaFoldDB" id="A0A2H9ZX12"/>
<feature type="transmembrane region" description="Helical" evidence="6">
    <location>
        <begin position="179"/>
        <end position="201"/>
    </location>
</feature>
<organism evidence="7 8">
    <name type="scientific">Apostasia shenzhenica</name>
    <dbReference type="NCBI Taxonomy" id="1088818"/>
    <lineage>
        <taxon>Eukaryota</taxon>
        <taxon>Viridiplantae</taxon>
        <taxon>Streptophyta</taxon>
        <taxon>Embryophyta</taxon>
        <taxon>Tracheophyta</taxon>
        <taxon>Spermatophyta</taxon>
        <taxon>Magnoliopsida</taxon>
        <taxon>Liliopsida</taxon>
        <taxon>Asparagales</taxon>
        <taxon>Orchidaceae</taxon>
        <taxon>Apostasioideae</taxon>
        <taxon>Apostasia</taxon>
    </lineage>
</organism>
<comment type="subcellular location">
    <subcellularLocation>
        <location evidence="1">Membrane</location>
        <topology evidence="1">Multi-pass membrane protein</topology>
    </subcellularLocation>
</comment>
<dbReference type="GO" id="GO:0016020">
    <property type="term" value="C:membrane"/>
    <property type="evidence" value="ECO:0007669"/>
    <property type="project" value="UniProtKB-SubCell"/>
</dbReference>
<dbReference type="PANTHER" id="PTHR42893:SF45">
    <property type="entry name" value="PROTEIN DETOXIFICATION 45, CHLOROPLASTIC"/>
    <property type="match status" value="1"/>
</dbReference>
<dbReference type="EMBL" id="KZ453086">
    <property type="protein sequence ID" value="PKA47824.1"/>
    <property type="molecule type" value="Genomic_DNA"/>
</dbReference>
<keyword evidence="3 6" id="KW-0812">Transmembrane</keyword>
<comment type="similarity">
    <text evidence="2">Belongs to the multi antimicrobial extrusion (MATE) (TC 2.A.66.1) family.</text>
</comment>
<keyword evidence="4 6" id="KW-1133">Transmembrane helix</keyword>
<dbReference type="PANTHER" id="PTHR42893">
    <property type="entry name" value="PROTEIN DETOXIFICATION 44, CHLOROPLASTIC-RELATED"/>
    <property type="match status" value="1"/>
</dbReference>
<dbReference type="InterPro" id="IPR002528">
    <property type="entry name" value="MATE_fam"/>
</dbReference>
<evidence type="ECO:0000256" key="3">
    <source>
        <dbReference type="ARBA" id="ARBA00022692"/>
    </source>
</evidence>
<accession>A0A2H9ZX12</accession>
<gene>
    <name evidence="7" type="primary">DTX45</name>
    <name evidence="7" type="ORF">AXF42_Ash020227</name>
</gene>
<evidence type="ECO:0000256" key="2">
    <source>
        <dbReference type="ARBA" id="ARBA00010199"/>
    </source>
</evidence>
<keyword evidence="5 6" id="KW-0472">Membrane</keyword>
<dbReference type="OrthoDB" id="2126698at2759"/>
<reference evidence="7 8" key="1">
    <citation type="journal article" date="2017" name="Nature">
        <title>The Apostasia genome and the evolution of orchids.</title>
        <authorList>
            <person name="Zhang G.Q."/>
            <person name="Liu K.W."/>
            <person name="Li Z."/>
            <person name="Lohaus R."/>
            <person name="Hsiao Y.Y."/>
            <person name="Niu S.C."/>
            <person name="Wang J.Y."/>
            <person name="Lin Y.C."/>
            <person name="Xu Q."/>
            <person name="Chen L.J."/>
            <person name="Yoshida K."/>
            <person name="Fujiwara S."/>
            <person name="Wang Z.W."/>
            <person name="Zhang Y.Q."/>
            <person name="Mitsuda N."/>
            <person name="Wang M."/>
            <person name="Liu G.H."/>
            <person name="Pecoraro L."/>
            <person name="Huang H.X."/>
            <person name="Xiao X.J."/>
            <person name="Lin M."/>
            <person name="Wu X.Y."/>
            <person name="Wu W.L."/>
            <person name="Chen Y.Y."/>
            <person name="Chang S.B."/>
            <person name="Sakamoto S."/>
            <person name="Ohme-Takagi M."/>
            <person name="Yagi M."/>
            <person name="Zeng S.J."/>
            <person name="Shen C.Y."/>
            <person name="Yeh C.M."/>
            <person name="Luo Y.B."/>
            <person name="Tsai W.C."/>
            <person name="Van de Peer Y."/>
            <person name="Liu Z.J."/>
        </authorList>
    </citation>
    <scope>NUCLEOTIDE SEQUENCE [LARGE SCALE GENOMIC DNA]</scope>
    <source>
        <strain evidence="8">cv. Shenzhen</strain>
        <tissue evidence="7">Stem</tissue>
    </source>
</reference>
<dbReference type="GO" id="GO:0042910">
    <property type="term" value="F:xenobiotic transmembrane transporter activity"/>
    <property type="evidence" value="ECO:0007669"/>
    <property type="project" value="InterPro"/>
</dbReference>
<keyword evidence="8" id="KW-1185">Reference proteome</keyword>